<keyword evidence="3" id="KW-0731">Sigma factor</keyword>
<dbReference type="Gene3D" id="1.10.1740.10">
    <property type="match status" value="1"/>
</dbReference>
<comment type="caution">
    <text evidence="7">The sequence shown here is derived from an EMBL/GenBank/DDBJ whole genome shotgun (WGS) entry which is preliminary data.</text>
</comment>
<proteinExistence type="inferred from homology"/>
<reference evidence="7 8" key="1">
    <citation type="submission" date="2019-10" db="EMBL/GenBank/DDBJ databases">
        <title>Extracellular Electron Transfer in a Candidatus Methanoperedens spp. Enrichment Culture.</title>
        <authorList>
            <person name="Berger S."/>
            <person name="Rangel Shaw D."/>
            <person name="Berben T."/>
            <person name="In 'T Zandt M."/>
            <person name="Frank J."/>
            <person name="Reimann J."/>
            <person name="Jetten M.S.M."/>
            <person name="Welte C.U."/>
        </authorList>
    </citation>
    <scope>NUCLEOTIDE SEQUENCE [LARGE SCALE GENOMIC DNA]</scope>
    <source>
        <strain evidence="7">SB12</strain>
    </source>
</reference>
<dbReference type="InterPro" id="IPR036388">
    <property type="entry name" value="WH-like_DNA-bd_sf"/>
</dbReference>
<evidence type="ECO:0000259" key="5">
    <source>
        <dbReference type="Pfam" id="PF04542"/>
    </source>
</evidence>
<dbReference type="InterPro" id="IPR014284">
    <property type="entry name" value="RNA_pol_sigma-70_dom"/>
</dbReference>
<evidence type="ECO:0000259" key="6">
    <source>
        <dbReference type="Pfam" id="PF08281"/>
    </source>
</evidence>
<dbReference type="InterPro" id="IPR013249">
    <property type="entry name" value="RNA_pol_sigma70_r4_t2"/>
</dbReference>
<gene>
    <name evidence="7" type="ORF">F9K24_18755</name>
</gene>
<evidence type="ECO:0000256" key="1">
    <source>
        <dbReference type="ARBA" id="ARBA00010641"/>
    </source>
</evidence>
<dbReference type="Pfam" id="PF04542">
    <property type="entry name" value="Sigma70_r2"/>
    <property type="match status" value="1"/>
</dbReference>
<dbReference type="Proteomes" id="UP000460298">
    <property type="component" value="Unassembled WGS sequence"/>
</dbReference>
<evidence type="ECO:0000313" key="8">
    <source>
        <dbReference type="Proteomes" id="UP000460298"/>
    </source>
</evidence>
<dbReference type="NCBIfam" id="TIGR02937">
    <property type="entry name" value="sigma70-ECF"/>
    <property type="match status" value="1"/>
</dbReference>
<name>A0A833GYH2_9LEPT</name>
<dbReference type="AlphaFoldDB" id="A0A833GYH2"/>
<feature type="domain" description="RNA polymerase sigma factor 70 region 4 type 2" evidence="6">
    <location>
        <begin position="122"/>
        <end position="173"/>
    </location>
</feature>
<dbReference type="InterPro" id="IPR039425">
    <property type="entry name" value="RNA_pol_sigma-70-like"/>
</dbReference>
<dbReference type="EMBL" id="WBUI01000026">
    <property type="protein sequence ID" value="KAB2929804.1"/>
    <property type="molecule type" value="Genomic_DNA"/>
</dbReference>
<dbReference type="InterPro" id="IPR013325">
    <property type="entry name" value="RNA_pol_sigma_r2"/>
</dbReference>
<keyword evidence="2" id="KW-0805">Transcription regulation</keyword>
<dbReference type="GO" id="GO:0016987">
    <property type="term" value="F:sigma factor activity"/>
    <property type="evidence" value="ECO:0007669"/>
    <property type="project" value="UniProtKB-KW"/>
</dbReference>
<feature type="domain" description="RNA polymerase sigma-70 region 2" evidence="5">
    <location>
        <begin position="24"/>
        <end position="90"/>
    </location>
</feature>
<dbReference type="CDD" id="cd06171">
    <property type="entry name" value="Sigma70_r4"/>
    <property type="match status" value="1"/>
</dbReference>
<dbReference type="PANTHER" id="PTHR43133">
    <property type="entry name" value="RNA POLYMERASE ECF-TYPE SIGMA FACTO"/>
    <property type="match status" value="1"/>
</dbReference>
<dbReference type="InterPro" id="IPR007627">
    <property type="entry name" value="RNA_pol_sigma70_r2"/>
</dbReference>
<dbReference type="Gene3D" id="1.10.10.10">
    <property type="entry name" value="Winged helix-like DNA-binding domain superfamily/Winged helix DNA-binding domain"/>
    <property type="match status" value="1"/>
</dbReference>
<dbReference type="GO" id="GO:0003677">
    <property type="term" value="F:DNA binding"/>
    <property type="evidence" value="ECO:0007669"/>
    <property type="project" value="InterPro"/>
</dbReference>
<evidence type="ECO:0000256" key="2">
    <source>
        <dbReference type="ARBA" id="ARBA00023015"/>
    </source>
</evidence>
<dbReference type="PANTHER" id="PTHR43133:SF51">
    <property type="entry name" value="RNA POLYMERASE SIGMA FACTOR"/>
    <property type="match status" value="1"/>
</dbReference>
<dbReference type="GO" id="GO:0006352">
    <property type="term" value="P:DNA-templated transcription initiation"/>
    <property type="evidence" value="ECO:0007669"/>
    <property type="project" value="InterPro"/>
</dbReference>
<dbReference type="SUPFAM" id="SSF88946">
    <property type="entry name" value="Sigma2 domain of RNA polymerase sigma factors"/>
    <property type="match status" value="1"/>
</dbReference>
<dbReference type="InterPro" id="IPR013324">
    <property type="entry name" value="RNA_pol_sigma_r3/r4-like"/>
</dbReference>
<dbReference type="Pfam" id="PF08281">
    <property type="entry name" value="Sigma70_r4_2"/>
    <property type="match status" value="1"/>
</dbReference>
<comment type="similarity">
    <text evidence="1">Belongs to the sigma-70 factor family. ECF subfamily.</text>
</comment>
<dbReference type="SUPFAM" id="SSF88659">
    <property type="entry name" value="Sigma3 and sigma4 domains of RNA polymerase sigma factors"/>
    <property type="match status" value="1"/>
</dbReference>
<evidence type="ECO:0000256" key="4">
    <source>
        <dbReference type="ARBA" id="ARBA00023163"/>
    </source>
</evidence>
<sequence length="189" mass="22283">MSPDEQKILLERIGRGETRAFVELVQPFRERLFRKACSMLGSPDDAEDALQDALLTSFRGIDRFRGEASIYTWLYRILVNRCTDVLRKRSTDQVDYVDPATFDVEDLSDLQKNHELSDHTAYLIQQIRSLDARFRELLWMRYFDELSYEEIARVKNLKVGTVKSRLFKARELLKRRIFQDEKGRNLLGS</sequence>
<accession>A0A833GYH2</accession>
<evidence type="ECO:0000256" key="3">
    <source>
        <dbReference type="ARBA" id="ARBA00023082"/>
    </source>
</evidence>
<keyword evidence="4" id="KW-0804">Transcription</keyword>
<evidence type="ECO:0000313" key="7">
    <source>
        <dbReference type="EMBL" id="KAB2929804.1"/>
    </source>
</evidence>
<protein>
    <submittedName>
        <fullName evidence="7">Sigma-70 family RNA polymerase sigma factor</fullName>
    </submittedName>
</protein>
<organism evidence="7 8">
    <name type="scientific">Leptonema illini</name>
    <dbReference type="NCBI Taxonomy" id="183"/>
    <lineage>
        <taxon>Bacteria</taxon>
        <taxon>Pseudomonadati</taxon>
        <taxon>Spirochaetota</taxon>
        <taxon>Spirochaetia</taxon>
        <taxon>Leptospirales</taxon>
        <taxon>Leptospiraceae</taxon>
        <taxon>Leptonema</taxon>
    </lineage>
</organism>